<dbReference type="RefSeq" id="WP_160919881.1">
    <property type="nucleotide sequence ID" value="NZ_WMEY01000004.1"/>
</dbReference>
<dbReference type="EMBL" id="WMEY01000004">
    <property type="protein sequence ID" value="MYL64430.1"/>
    <property type="molecule type" value="Genomic_DNA"/>
</dbReference>
<reference evidence="2 3" key="1">
    <citation type="submission" date="2019-11" db="EMBL/GenBank/DDBJ databases">
        <title>Genome sequences of 17 halophilic strains isolated from different environments.</title>
        <authorList>
            <person name="Furrow R.E."/>
        </authorList>
    </citation>
    <scope>NUCLEOTIDE SEQUENCE [LARGE SCALE GENOMIC DNA]</scope>
    <source>
        <strain evidence="2 3">22506_14_FS</strain>
    </source>
</reference>
<feature type="transmembrane region" description="Helical" evidence="1">
    <location>
        <begin position="15"/>
        <end position="38"/>
    </location>
</feature>
<keyword evidence="1" id="KW-0812">Transmembrane</keyword>
<dbReference type="AlphaFoldDB" id="A0A845F0V6"/>
<feature type="transmembrane region" description="Helical" evidence="1">
    <location>
        <begin position="162"/>
        <end position="185"/>
    </location>
</feature>
<evidence type="ECO:0000256" key="1">
    <source>
        <dbReference type="SAM" id="Phobius"/>
    </source>
</evidence>
<name>A0A845F0V6_9BACL</name>
<gene>
    <name evidence="2" type="ORF">GLW07_13820</name>
</gene>
<keyword evidence="1" id="KW-0472">Membrane</keyword>
<proteinExistence type="predicted"/>
<feature type="transmembrane region" description="Helical" evidence="1">
    <location>
        <begin position="134"/>
        <end position="155"/>
    </location>
</feature>
<protein>
    <submittedName>
        <fullName evidence="2">Uncharacterized protein</fullName>
    </submittedName>
</protein>
<accession>A0A845F0V6</accession>
<sequence>MNFGQYMKLEIKRNLSLPLFLSIAFAFLFGGGIVYSIYELDGPFQPENVSGLYGGVATVALGVFCAKVVIADLHYGTIYLLFTSARDRIKFLVSRVLVITTMSLLFGFGCAALLYVNHQLNGQAFSAGDVGRAVLQYVLFGVFFTLLFQVISMYYQKAMQLLTLSLVTILVLPGLLGIVFQVEAIPEFVKDLVAYAPIYSLPNQLPFLALDGVEMGVTAVVSLLLFGFAYERLPKIDY</sequence>
<feature type="transmembrane region" description="Helical" evidence="1">
    <location>
        <begin position="91"/>
        <end position="114"/>
    </location>
</feature>
<dbReference type="Proteomes" id="UP000447833">
    <property type="component" value="Unassembled WGS sequence"/>
</dbReference>
<evidence type="ECO:0000313" key="3">
    <source>
        <dbReference type="Proteomes" id="UP000447833"/>
    </source>
</evidence>
<organism evidence="2 3">
    <name type="scientific">Guptibacillus hwajinpoensis</name>
    <dbReference type="NCBI Taxonomy" id="208199"/>
    <lineage>
        <taxon>Bacteria</taxon>
        <taxon>Bacillati</taxon>
        <taxon>Bacillota</taxon>
        <taxon>Bacilli</taxon>
        <taxon>Bacillales</taxon>
        <taxon>Guptibacillaceae</taxon>
        <taxon>Guptibacillus</taxon>
    </lineage>
</organism>
<feature type="transmembrane region" description="Helical" evidence="1">
    <location>
        <begin position="205"/>
        <end position="230"/>
    </location>
</feature>
<feature type="transmembrane region" description="Helical" evidence="1">
    <location>
        <begin position="50"/>
        <end position="70"/>
    </location>
</feature>
<keyword evidence="1" id="KW-1133">Transmembrane helix</keyword>
<comment type="caution">
    <text evidence="2">The sequence shown here is derived from an EMBL/GenBank/DDBJ whole genome shotgun (WGS) entry which is preliminary data.</text>
</comment>
<evidence type="ECO:0000313" key="2">
    <source>
        <dbReference type="EMBL" id="MYL64430.1"/>
    </source>
</evidence>